<dbReference type="InterPro" id="IPR027417">
    <property type="entry name" value="P-loop_NTPase"/>
</dbReference>
<dbReference type="Pfam" id="PF00664">
    <property type="entry name" value="ABC_membrane"/>
    <property type="match status" value="2"/>
</dbReference>
<comment type="subcellular location">
    <subcellularLocation>
        <location evidence="1">Membrane</location>
        <topology evidence="1">Multi-pass membrane protein</topology>
    </subcellularLocation>
</comment>
<dbReference type="PANTHER" id="PTHR43394:SF1">
    <property type="entry name" value="ATP-BINDING CASSETTE SUB-FAMILY B MEMBER 10, MITOCHONDRIAL"/>
    <property type="match status" value="1"/>
</dbReference>
<dbReference type="PROSITE" id="PS50893">
    <property type="entry name" value="ABC_TRANSPORTER_2"/>
    <property type="match status" value="2"/>
</dbReference>
<dbReference type="InterPro" id="IPR017871">
    <property type="entry name" value="ABC_transporter-like_CS"/>
</dbReference>
<organism evidence="13 14">
    <name type="scientific">Penicillium subrubescens</name>
    <dbReference type="NCBI Taxonomy" id="1316194"/>
    <lineage>
        <taxon>Eukaryota</taxon>
        <taxon>Fungi</taxon>
        <taxon>Dikarya</taxon>
        <taxon>Ascomycota</taxon>
        <taxon>Pezizomycotina</taxon>
        <taxon>Eurotiomycetes</taxon>
        <taxon>Eurotiomycetidae</taxon>
        <taxon>Eurotiales</taxon>
        <taxon>Aspergillaceae</taxon>
        <taxon>Penicillium</taxon>
    </lineage>
</organism>
<dbReference type="InterPro" id="IPR039421">
    <property type="entry name" value="Type_1_exporter"/>
</dbReference>
<feature type="domain" description="ABC transporter" evidence="11">
    <location>
        <begin position="958"/>
        <end position="1194"/>
    </location>
</feature>
<feature type="transmembrane region" description="Helical" evidence="10">
    <location>
        <begin position="679"/>
        <end position="706"/>
    </location>
</feature>
<keyword evidence="14" id="KW-1185">Reference proteome</keyword>
<dbReference type="SUPFAM" id="SSF52540">
    <property type="entry name" value="P-loop containing nucleoside triphosphate hydrolases"/>
    <property type="match status" value="2"/>
</dbReference>
<dbReference type="GO" id="GO:0016020">
    <property type="term" value="C:membrane"/>
    <property type="evidence" value="ECO:0007669"/>
    <property type="project" value="UniProtKB-SubCell"/>
</dbReference>
<dbReference type="GO" id="GO:0016887">
    <property type="term" value="F:ATP hydrolysis activity"/>
    <property type="evidence" value="ECO:0007669"/>
    <property type="project" value="InterPro"/>
</dbReference>
<evidence type="ECO:0000259" key="11">
    <source>
        <dbReference type="PROSITE" id="PS50893"/>
    </source>
</evidence>
<dbReference type="STRING" id="1316194.A0A1Q5TAJ5"/>
<feature type="compositionally biased region" description="Polar residues" evidence="9">
    <location>
        <begin position="1"/>
        <end position="16"/>
    </location>
</feature>
<feature type="transmembrane region" description="Helical" evidence="10">
    <location>
        <begin position="239"/>
        <end position="257"/>
    </location>
</feature>
<proteinExistence type="inferred from homology"/>
<feature type="region of interest" description="Disordered" evidence="9">
    <location>
        <begin position="1"/>
        <end position="20"/>
    </location>
</feature>
<feature type="domain" description="ABC transmembrane type-1" evidence="12">
    <location>
        <begin position="638"/>
        <end position="924"/>
    </location>
</feature>
<dbReference type="InterPro" id="IPR003439">
    <property type="entry name" value="ABC_transporter-like_ATP-bd"/>
</dbReference>
<gene>
    <name evidence="13" type="ORF">PENSUB_10053</name>
</gene>
<dbReference type="CDD" id="cd18578">
    <property type="entry name" value="ABC_6TM_Pgp_ABCB1_D2_like"/>
    <property type="match status" value="1"/>
</dbReference>
<dbReference type="GO" id="GO:0005524">
    <property type="term" value="F:ATP binding"/>
    <property type="evidence" value="ECO:0007669"/>
    <property type="project" value="UniProtKB-KW"/>
</dbReference>
<evidence type="ECO:0000256" key="4">
    <source>
        <dbReference type="ARBA" id="ARBA00022741"/>
    </source>
</evidence>
<keyword evidence="3 10" id="KW-0812">Transmembrane</keyword>
<dbReference type="CDD" id="cd03249">
    <property type="entry name" value="ABC_MTABC3_MDL1_MDL2"/>
    <property type="match status" value="2"/>
</dbReference>
<evidence type="ECO:0000256" key="10">
    <source>
        <dbReference type="SAM" id="Phobius"/>
    </source>
</evidence>
<evidence type="ECO:0000313" key="14">
    <source>
        <dbReference type="Proteomes" id="UP000186955"/>
    </source>
</evidence>
<evidence type="ECO:0000256" key="5">
    <source>
        <dbReference type="ARBA" id="ARBA00022840"/>
    </source>
</evidence>
<protein>
    <recommendedName>
        <fullName evidence="8">ABC multidrug transporter MDR2</fullName>
    </recommendedName>
</protein>
<dbReference type="GO" id="GO:0015421">
    <property type="term" value="F:ABC-type oligopeptide transporter activity"/>
    <property type="evidence" value="ECO:0007669"/>
    <property type="project" value="TreeGrafter"/>
</dbReference>
<dbReference type="Gene3D" id="1.20.1560.10">
    <property type="entry name" value="ABC transporter type 1, transmembrane domain"/>
    <property type="match status" value="1"/>
</dbReference>
<feature type="transmembrane region" description="Helical" evidence="10">
    <location>
        <begin position="126"/>
        <end position="144"/>
    </location>
</feature>
<dbReference type="FunFam" id="3.40.50.300:FF:000913">
    <property type="entry name" value="ABC multidrug transporter SitT"/>
    <property type="match status" value="1"/>
</dbReference>
<dbReference type="InterPro" id="IPR003593">
    <property type="entry name" value="AAA+_ATPase"/>
</dbReference>
<name>A0A1Q5TAJ5_9EURO</name>
<evidence type="ECO:0000256" key="7">
    <source>
        <dbReference type="ARBA" id="ARBA00023136"/>
    </source>
</evidence>
<feature type="transmembrane region" description="Helical" evidence="10">
    <location>
        <begin position="43"/>
        <end position="65"/>
    </location>
</feature>
<dbReference type="Proteomes" id="UP000186955">
    <property type="component" value="Unassembled WGS sequence"/>
</dbReference>
<evidence type="ECO:0000256" key="8">
    <source>
        <dbReference type="ARBA" id="ARBA00049740"/>
    </source>
</evidence>
<dbReference type="Pfam" id="PF00005">
    <property type="entry name" value="ABC_tran"/>
    <property type="match status" value="2"/>
</dbReference>
<dbReference type="Gene3D" id="3.40.50.300">
    <property type="entry name" value="P-loop containing nucleotide triphosphate hydrolases"/>
    <property type="match status" value="2"/>
</dbReference>
<evidence type="ECO:0000256" key="9">
    <source>
        <dbReference type="SAM" id="MobiDB-lite"/>
    </source>
</evidence>
<comment type="similarity">
    <text evidence="2">Belongs to the ABC transporter superfamily. ABCB family. Multidrug resistance exporter (TC 3.A.1.201) subfamily.</text>
</comment>
<sequence length="1199" mass="130182">MADTAMSEQSERTPCSNEERQRIECQTRMETQDRFGYWSLYRYAGSVEIAGMVLCTISAIGAGVVTPLMTNIAFYDHTGAGELAARMTVNINAIQDGLSEKVGLTITGLATFVTALIIAFVRSWRLALILLSVVAAIILTMGGVGKVMKRFQAQALETSSAGSTIAQEAMSSMRIISALGAQSHFEKKFTSSMAASDQFEIKWRATLGVLIALMMFIMVTQYALAFWKGYQFLENGETTISRLLTTIMASMIAGVSFGHIAPHMGSFGAAAEASNKVFSLIDRESPIDPGSMEGQQLSHIEGTITFEDVTHWYPANLEGPAVLNRFSLNIPAGKTTAVIGASGSGKSTLVALLMRFYLPAKGSILVDGHDIEQLNVRWWRQQVALVSQEPVLFNATIFDNIAYGMKGAEPKKVRMKPQYPLDHGSRQQQVTEASIAANAHDFICRLPQGYDTMVGEGGALLSGGQKQRIAIARALVSNPRILLLDEATAALDSLSELSVQSALDTASHGRTTIVIAHRLSTIQKADNIVVMAAGQIVEQGSHEELLSQSGMYFSMVQAQGLQETRDQERAGSDRVSVSLSGVKDNLEVDGSRSSVHEIPSSINMNEAIHDTNNNQVGGPQGLLSFIWSMGMPELCITLGGFVSAAFAGCVYPVLGIMFGNVVFALTPTSRGSSSLSVNFWAGMLFMLGILALVFYLVQGVAFAITAARLIRRSRSRAFAAVLRQDISFFDRNEETSGALVSFVTTDIQAIAGISGATQGAVVNFVFTLIASIVIACSFGWKLAIVCISTMPLLLFCGFLRTWILTRLERRTRQSTAASALACEAINAIRTVAALAREEALSQSYDETLVRQGPKSLRDLLQSSFLYALSQSLSLFAMGLAFWYGGTLIAHGEYTVKQFFICFVSVIWGSQAAAGIFSFANEIGSARQATERLQDLLSRTPSIDSWSPVGLQDDIHGDIQLRDVYFRYPGRPELSILRGVTLKAKRGQFVAVVGASGSGKSSIFALLERFYDPNSGSVEVDGRPGSQYHLQHYRRQIGLVSQETVLFSGTIWDNIVAGLDNVLRDEVIQACKDAKIYDFIISLSEDFSTFVGTKGFLLSGGQRQRLAIARALLRRPKILLLDEATSALDSETELAVQVAINRAAHGRTTIAIAHRLSTIQHADWIYVMDAGRVVEQGTHTDLMRIGGRYWHLAQATVTSS</sequence>
<dbReference type="SUPFAM" id="SSF90123">
    <property type="entry name" value="ABC transporter transmembrane region"/>
    <property type="match status" value="2"/>
</dbReference>
<dbReference type="PROSITE" id="PS00211">
    <property type="entry name" value="ABC_TRANSPORTER_1"/>
    <property type="match status" value="2"/>
</dbReference>
<dbReference type="InterPro" id="IPR011527">
    <property type="entry name" value="ABC1_TM_dom"/>
</dbReference>
<dbReference type="CDD" id="cd18577">
    <property type="entry name" value="ABC_6TM_Pgp_ABCB1_D1_like"/>
    <property type="match status" value="1"/>
</dbReference>
<evidence type="ECO:0000256" key="3">
    <source>
        <dbReference type="ARBA" id="ARBA00022692"/>
    </source>
</evidence>
<feature type="transmembrane region" description="Helical" evidence="10">
    <location>
        <begin position="102"/>
        <end position="120"/>
    </location>
</feature>
<dbReference type="PANTHER" id="PTHR43394">
    <property type="entry name" value="ATP-DEPENDENT PERMEASE MDL1, MITOCHONDRIAL"/>
    <property type="match status" value="1"/>
</dbReference>
<evidence type="ECO:0000256" key="6">
    <source>
        <dbReference type="ARBA" id="ARBA00022989"/>
    </source>
</evidence>
<evidence type="ECO:0000256" key="2">
    <source>
        <dbReference type="ARBA" id="ARBA00007577"/>
    </source>
</evidence>
<keyword evidence="6 10" id="KW-1133">Transmembrane helix</keyword>
<feature type="transmembrane region" description="Helical" evidence="10">
    <location>
        <begin position="864"/>
        <end position="885"/>
    </location>
</feature>
<keyword evidence="5" id="KW-0067">ATP-binding</keyword>
<keyword evidence="4" id="KW-0547">Nucleotide-binding</keyword>
<feature type="domain" description="ABC transmembrane type-1" evidence="12">
    <location>
        <begin position="72"/>
        <end position="269"/>
    </location>
</feature>
<feature type="transmembrane region" description="Helical" evidence="10">
    <location>
        <begin position="780"/>
        <end position="803"/>
    </location>
</feature>
<dbReference type="InterPro" id="IPR036640">
    <property type="entry name" value="ABC1_TM_sf"/>
</dbReference>
<feature type="domain" description="ABC transporter" evidence="11">
    <location>
        <begin position="304"/>
        <end position="558"/>
    </location>
</feature>
<feature type="transmembrane region" description="Helical" evidence="10">
    <location>
        <begin position="634"/>
        <end position="659"/>
    </location>
</feature>
<accession>A0A1Q5TAJ5</accession>
<feature type="transmembrane region" description="Helical" evidence="10">
    <location>
        <begin position="749"/>
        <end position="774"/>
    </location>
</feature>
<feature type="transmembrane region" description="Helical" evidence="10">
    <location>
        <begin position="207"/>
        <end position="227"/>
    </location>
</feature>
<comment type="caution">
    <text evidence="13">The sequence shown here is derived from an EMBL/GenBank/DDBJ whole genome shotgun (WGS) entry which is preliminary data.</text>
</comment>
<dbReference type="FunFam" id="3.40.50.300:FF:000251">
    <property type="entry name" value="ABC transporter B family member 19"/>
    <property type="match status" value="1"/>
</dbReference>
<evidence type="ECO:0000256" key="1">
    <source>
        <dbReference type="ARBA" id="ARBA00004141"/>
    </source>
</evidence>
<dbReference type="SMART" id="SM00382">
    <property type="entry name" value="AAA"/>
    <property type="match status" value="2"/>
</dbReference>
<evidence type="ECO:0000259" key="12">
    <source>
        <dbReference type="PROSITE" id="PS50929"/>
    </source>
</evidence>
<keyword evidence="7 10" id="KW-0472">Membrane</keyword>
<reference evidence="13 14" key="1">
    <citation type="submission" date="2016-10" db="EMBL/GenBank/DDBJ databases">
        <title>Genome sequence of the ascomycete fungus Penicillium subrubescens.</title>
        <authorList>
            <person name="De Vries R.P."/>
            <person name="Peng M."/>
            <person name="Dilokpimol A."/>
            <person name="Hilden K."/>
            <person name="Makela M.R."/>
            <person name="Grigoriev I."/>
            <person name="Riley R."/>
            <person name="Granchi Z."/>
        </authorList>
    </citation>
    <scope>NUCLEOTIDE SEQUENCE [LARGE SCALE GENOMIC DNA]</scope>
    <source>
        <strain evidence="13 14">CBS 132785</strain>
    </source>
</reference>
<feature type="transmembrane region" description="Helical" evidence="10">
    <location>
        <begin position="897"/>
        <end position="919"/>
    </location>
</feature>
<dbReference type="EMBL" id="MNBE01000695">
    <property type="protein sequence ID" value="OKO97259.1"/>
    <property type="molecule type" value="Genomic_DNA"/>
</dbReference>
<evidence type="ECO:0000313" key="13">
    <source>
        <dbReference type="EMBL" id="OKO97259.1"/>
    </source>
</evidence>
<dbReference type="PROSITE" id="PS50929">
    <property type="entry name" value="ABC_TM1F"/>
    <property type="match status" value="2"/>
</dbReference>
<dbReference type="AlphaFoldDB" id="A0A1Q5TAJ5"/>